<proteinExistence type="predicted"/>
<reference evidence="1 2" key="1">
    <citation type="submission" date="2019-05" db="EMBL/GenBank/DDBJ databases">
        <title>Kocuria coralli sp. nov., a novel actinobacterium isolated from coral reef seawater.</title>
        <authorList>
            <person name="Li J."/>
        </authorList>
    </citation>
    <scope>NUCLEOTIDE SEQUENCE [LARGE SCALE GENOMIC DNA]</scope>
    <source>
        <strain evidence="1 2">SCSIO 13007</strain>
    </source>
</reference>
<dbReference type="SUPFAM" id="SSF53474">
    <property type="entry name" value="alpha/beta-Hydrolases"/>
    <property type="match status" value="1"/>
</dbReference>
<sequence>MHVIGGPGGSELELLLGGQPFEQLAGPVLVVFSGAVTKRSERVPPFFSGRGIAERSEVPFIAISDPALNLAPDLNIAWYAGTQAQDVQSQVETALSPLSERLGRDLWMVGGSAGAFAALELGHRFGRNCSVFVWNPQTDVAEYSPPLVKAYATRAFPSHARDLTGPQWKQKLRDVMSFYGRRRSLLDFLPSHAPARLFYLQSASDWHVQKHCGPYLDAQDYRRLSAGLWARSADQVVWMADTGQGHAPPSTDKVVEILKRLFHTDTTVLQVTHEWRRTELFPAYDTKTCPDDLRPVAAWLERTLEIGLEGASVIASSRTIAPGTGGLRADMGFLDPSGARLGRAAQFPVPGQWTGEMPPGTSQLNISFRDGLDHLLFEHDLKLEGGMTS</sequence>
<accession>A0A5J5KU69</accession>
<keyword evidence="2" id="KW-1185">Reference proteome</keyword>
<comment type="caution">
    <text evidence="1">The sequence shown here is derived from an EMBL/GenBank/DDBJ whole genome shotgun (WGS) entry which is preliminary data.</text>
</comment>
<dbReference type="AlphaFoldDB" id="A0A5J5KU69"/>
<evidence type="ECO:0008006" key="3">
    <source>
        <dbReference type="Google" id="ProtNLM"/>
    </source>
</evidence>
<organism evidence="1 2">
    <name type="scientific">Kocuria coralli</name>
    <dbReference type="NCBI Taxonomy" id="1461025"/>
    <lineage>
        <taxon>Bacteria</taxon>
        <taxon>Bacillati</taxon>
        <taxon>Actinomycetota</taxon>
        <taxon>Actinomycetes</taxon>
        <taxon>Micrococcales</taxon>
        <taxon>Micrococcaceae</taxon>
        <taxon>Kocuria</taxon>
    </lineage>
</organism>
<dbReference type="Proteomes" id="UP000325957">
    <property type="component" value="Unassembled WGS sequence"/>
</dbReference>
<gene>
    <name evidence="1" type="ORF">FCK90_14045</name>
</gene>
<dbReference type="InterPro" id="IPR029058">
    <property type="entry name" value="AB_hydrolase_fold"/>
</dbReference>
<dbReference type="EMBL" id="SZWF01000029">
    <property type="protein sequence ID" value="KAA9393094.1"/>
    <property type="molecule type" value="Genomic_DNA"/>
</dbReference>
<protein>
    <recommendedName>
        <fullName evidence="3">Alpha/beta hydrolase</fullName>
    </recommendedName>
</protein>
<evidence type="ECO:0000313" key="1">
    <source>
        <dbReference type="EMBL" id="KAA9393094.1"/>
    </source>
</evidence>
<evidence type="ECO:0000313" key="2">
    <source>
        <dbReference type="Proteomes" id="UP000325957"/>
    </source>
</evidence>
<name>A0A5J5KU69_9MICC</name>